<dbReference type="PANTHER" id="PTHR30061:SF50">
    <property type="entry name" value="MALTOSE_MALTODEXTRIN-BINDING PERIPLASMIC PROTEIN"/>
    <property type="match status" value="1"/>
</dbReference>
<keyword evidence="3" id="KW-0732">Signal</keyword>
<organism evidence="4 5">
    <name type="scientific">Parendozoicomonas callyspongiae</name>
    <dbReference type="NCBI Taxonomy" id="2942213"/>
    <lineage>
        <taxon>Bacteria</taxon>
        <taxon>Pseudomonadati</taxon>
        <taxon>Pseudomonadota</taxon>
        <taxon>Gammaproteobacteria</taxon>
        <taxon>Oceanospirillales</taxon>
        <taxon>Endozoicomonadaceae</taxon>
        <taxon>Parendozoicomonas</taxon>
    </lineage>
</organism>
<dbReference type="Proteomes" id="UP001203338">
    <property type="component" value="Unassembled WGS sequence"/>
</dbReference>
<evidence type="ECO:0000256" key="3">
    <source>
        <dbReference type="ARBA" id="ARBA00022729"/>
    </source>
</evidence>
<keyword evidence="2" id="KW-0813">Transport</keyword>
<keyword evidence="5" id="KW-1185">Reference proteome</keyword>
<proteinExistence type="inferred from homology"/>
<dbReference type="SUPFAM" id="SSF53850">
    <property type="entry name" value="Periplasmic binding protein-like II"/>
    <property type="match status" value="1"/>
</dbReference>
<evidence type="ECO:0000313" key="4">
    <source>
        <dbReference type="EMBL" id="MCL6270783.1"/>
    </source>
</evidence>
<comment type="similarity">
    <text evidence="1">Belongs to the bacterial solute-binding protein 1 family.</text>
</comment>
<sequence length="183" mass="19674">MELSSGEEGARGIFQSGNAVFMRNWPYAWALAEGKDSPVQGNVSVTVMPRGGGHGTSAPTLGGWQLGVSKYSHSKQAAAELVMWLTSEQEQKRRAIEGSLPPTIVSLYDDPDILRANPFIGQLKSSFDDAIARPSTVAGENYNKVSSAVFNSVHNILSGGLSPEESLIKLEKKLKGIKLKDTN</sequence>
<evidence type="ECO:0000256" key="1">
    <source>
        <dbReference type="ARBA" id="ARBA00008520"/>
    </source>
</evidence>
<dbReference type="Gene3D" id="3.40.190.10">
    <property type="entry name" value="Periplasmic binding protein-like II"/>
    <property type="match status" value="2"/>
</dbReference>
<name>A0ABT0PHC9_9GAMM</name>
<evidence type="ECO:0000313" key="5">
    <source>
        <dbReference type="Proteomes" id="UP001203338"/>
    </source>
</evidence>
<evidence type="ECO:0000256" key="2">
    <source>
        <dbReference type="ARBA" id="ARBA00022448"/>
    </source>
</evidence>
<dbReference type="PANTHER" id="PTHR30061">
    <property type="entry name" value="MALTOSE-BINDING PERIPLASMIC PROTEIN"/>
    <property type="match status" value="1"/>
</dbReference>
<comment type="caution">
    <text evidence="4">The sequence shown here is derived from an EMBL/GenBank/DDBJ whole genome shotgun (WGS) entry which is preliminary data.</text>
</comment>
<dbReference type="EMBL" id="JAMFLX010000016">
    <property type="protein sequence ID" value="MCL6270783.1"/>
    <property type="molecule type" value="Genomic_DNA"/>
</dbReference>
<gene>
    <name evidence="4" type="ORF">M3P05_12700</name>
</gene>
<dbReference type="InterPro" id="IPR006059">
    <property type="entry name" value="SBP"/>
</dbReference>
<dbReference type="RefSeq" id="WP_249700070.1">
    <property type="nucleotide sequence ID" value="NZ_JAMFLX010000016.1"/>
</dbReference>
<protein>
    <submittedName>
        <fullName evidence="4">Extracellular solute-binding protein</fullName>
    </submittedName>
</protein>
<reference evidence="4 5" key="1">
    <citation type="submission" date="2022-05" db="EMBL/GenBank/DDBJ databases">
        <authorList>
            <person name="Park J.-S."/>
        </authorList>
    </citation>
    <scope>NUCLEOTIDE SEQUENCE [LARGE SCALE GENOMIC DNA]</scope>
    <source>
        <strain evidence="4 5">2012CJ34-2</strain>
    </source>
</reference>
<accession>A0ABT0PHC9</accession>
<dbReference type="Pfam" id="PF01547">
    <property type="entry name" value="SBP_bac_1"/>
    <property type="match status" value="1"/>
</dbReference>